<dbReference type="Gene3D" id="1.10.260.40">
    <property type="entry name" value="lambda repressor-like DNA-binding domains"/>
    <property type="match status" value="1"/>
</dbReference>
<dbReference type="InterPro" id="IPR010982">
    <property type="entry name" value="Lambda_DNA-bd_dom_sf"/>
</dbReference>
<dbReference type="InterPro" id="IPR001387">
    <property type="entry name" value="Cro/C1-type_HTH"/>
</dbReference>
<evidence type="ECO:0000313" key="1">
    <source>
        <dbReference type="EMBL" id="MFC4558972.1"/>
    </source>
</evidence>
<sequence length="52" mass="5773">MNYTEEQLSQLVGVSSQAMIAIESGKYKPGARHGLPCQKLNHASIFMLSYMI</sequence>
<dbReference type="Proteomes" id="UP001595989">
    <property type="component" value="Unassembled WGS sequence"/>
</dbReference>
<protein>
    <recommendedName>
        <fullName evidence="3">DNA-binding protein</fullName>
    </recommendedName>
</protein>
<dbReference type="SUPFAM" id="SSF47413">
    <property type="entry name" value="lambda repressor-like DNA-binding domains"/>
    <property type="match status" value="1"/>
</dbReference>
<evidence type="ECO:0008006" key="3">
    <source>
        <dbReference type="Google" id="ProtNLM"/>
    </source>
</evidence>
<gene>
    <name evidence="1" type="ORF">ACFO3D_12290</name>
</gene>
<reference evidence="2" key="1">
    <citation type="journal article" date="2019" name="Int. J. Syst. Evol. Microbiol.">
        <title>The Global Catalogue of Microorganisms (GCM) 10K type strain sequencing project: providing services to taxonomists for standard genome sequencing and annotation.</title>
        <authorList>
            <consortium name="The Broad Institute Genomics Platform"/>
            <consortium name="The Broad Institute Genome Sequencing Center for Infectious Disease"/>
            <person name="Wu L."/>
            <person name="Ma J."/>
        </authorList>
    </citation>
    <scope>NUCLEOTIDE SEQUENCE [LARGE SCALE GENOMIC DNA]</scope>
    <source>
        <strain evidence="2">CGMCC 4.7426</strain>
    </source>
</reference>
<organism evidence="1 2">
    <name type="scientific">Virgibacillus kekensis</name>
    <dbReference type="NCBI Taxonomy" id="202261"/>
    <lineage>
        <taxon>Bacteria</taxon>
        <taxon>Bacillati</taxon>
        <taxon>Bacillota</taxon>
        <taxon>Bacilli</taxon>
        <taxon>Bacillales</taxon>
        <taxon>Bacillaceae</taxon>
        <taxon>Virgibacillus</taxon>
    </lineage>
</organism>
<evidence type="ECO:0000313" key="2">
    <source>
        <dbReference type="Proteomes" id="UP001595989"/>
    </source>
</evidence>
<dbReference type="CDD" id="cd00093">
    <property type="entry name" value="HTH_XRE"/>
    <property type="match status" value="1"/>
</dbReference>
<dbReference type="RefSeq" id="WP_390296364.1">
    <property type="nucleotide sequence ID" value="NZ_JBHSFU010000007.1"/>
</dbReference>
<comment type="caution">
    <text evidence="1">The sequence shown here is derived from an EMBL/GenBank/DDBJ whole genome shotgun (WGS) entry which is preliminary data.</text>
</comment>
<dbReference type="EMBL" id="JBHSFU010000007">
    <property type="protein sequence ID" value="MFC4558972.1"/>
    <property type="molecule type" value="Genomic_DNA"/>
</dbReference>
<keyword evidence="2" id="KW-1185">Reference proteome</keyword>
<proteinExistence type="predicted"/>
<name>A0ABV9DKQ5_9BACI</name>
<accession>A0ABV9DKQ5</accession>